<comment type="similarity">
    <text evidence="1">Belongs to the ADP-ribosylglycohydrolase family.</text>
</comment>
<feature type="binding site" evidence="3">
    <location>
        <position position="52"/>
    </location>
    <ligand>
        <name>Mg(2+)</name>
        <dbReference type="ChEBI" id="CHEBI:18420"/>
        <label>1</label>
    </ligand>
</feature>
<evidence type="ECO:0000313" key="4">
    <source>
        <dbReference type="EMBL" id="ROR93375.1"/>
    </source>
</evidence>
<feature type="binding site" evidence="3">
    <location>
        <position position="270"/>
    </location>
    <ligand>
        <name>Mg(2+)</name>
        <dbReference type="ChEBI" id="CHEBI:18420"/>
        <label>1</label>
    </ligand>
</feature>
<accession>A0A3N2D0R7</accession>
<feature type="binding site" evidence="3">
    <location>
        <position position="269"/>
    </location>
    <ligand>
        <name>Mg(2+)</name>
        <dbReference type="ChEBI" id="CHEBI:18420"/>
        <label>1</label>
    </ligand>
</feature>
<keyword evidence="3" id="KW-0460">Magnesium</keyword>
<organism evidence="4 5">
    <name type="scientific">Salana multivorans</name>
    <dbReference type="NCBI Taxonomy" id="120377"/>
    <lineage>
        <taxon>Bacteria</taxon>
        <taxon>Bacillati</taxon>
        <taxon>Actinomycetota</taxon>
        <taxon>Actinomycetes</taxon>
        <taxon>Micrococcales</taxon>
        <taxon>Beutenbergiaceae</taxon>
        <taxon>Salana</taxon>
    </lineage>
</organism>
<feature type="binding site" evidence="3">
    <location>
        <position position="51"/>
    </location>
    <ligand>
        <name>Mg(2+)</name>
        <dbReference type="ChEBI" id="CHEBI:18420"/>
        <label>1</label>
    </ligand>
</feature>
<dbReference type="PANTHER" id="PTHR16222:SF24">
    <property type="entry name" value="ADP-RIBOSYLHYDROLASE ARH3"/>
    <property type="match status" value="1"/>
</dbReference>
<comment type="caution">
    <text evidence="4">The sequence shown here is derived from an EMBL/GenBank/DDBJ whole genome shotgun (WGS) entry which is preliminary data.</text>
</comment>
<sequence>MNEQLDRAGGVLLGAAVGDALGVPYEFAPPFDGEPRMIGGGLGPYAPGEYSDDTQMAVCIAEVAATGADLTSPGTLEAIADRFIEWSRRGASDIGVSTRAVLGEVEPGPGSGARLAEAASRYLARTGRGGGNGGLMRTGVVALASLDDRDHTARAARAVCELTHADPVAGDSCVLWCEAVRVAVLEGRFDLVGGLDLLPAERRAAWTDWIERATSAAPSSFGRNGGSVKALQAAWAAITSTIDDEARGLGGDHLRDALVAAVHAGDDTDTVAAIAGALLGARWGASSVPEEYRAAVHGWPGLAGDDLVGLGELTVRRARPRSGR</sequence>
<dbReference type="InterPro" id="IPR005502">
    <property type="entry name" value="Ribosyl_crysJ1"/>
</dbReference>
<dbReference type="RefSeq" id="WP_123740349.1">
    <property type="nucleotide sequence ID" value="NZ_RKHQ01000002.1"/>
</dbReference>
<gene>
    <name evidence="4" type="ORF">EDD28_2787</name>
</gene>
<comment type="cofactor">
    <cofactor evidence="3">
        <name>Mg(2+)</name>
        <dbReference type="ChEBI" id="CHEBI:18420"/>
    </cofactor>
    <text evidence="3">Binds 2 magnesium ions per subunit.</text>
</comment>
<dbReference type="OrthoDB" id="9798107at2"/>
<proteinExistence type="inferred from homology"/>
<dbReference type="InterPro" id="IPR050792">
    <property type="entry name" value="ADP-ribosylglycohydrolase"/>
</dbReference>
<dbReference type="GO" id="GO:0046872">
    <property type="term" value="F:metal ion binding"/>
    <property type="evidence" value="ECO:0007669"/>
    <property type="project" value="UniProtKB-KW"/>
</dbReference>
<name>A0A3N2D0R7_9MICO</name>
<evidence type="ECO:0000313" key="5">
    <source>
        <dbReference type="Proteomes" id="UP000275356"/>
    </source>
</evidence>
<keyword evidence="2 4" id="KW-0378">Hydrolase</keyword>
<reference evidence="4 5" key="1">
    <citation type="submission" date="2018-11" db="EMBL/GenBank/DDBJ databases">
        <title>Sequencing the genomes of 1000 actinobacteria strains.</title>
        <authorList>
            <person name="Klenk H.-P."/>
        </authorList>
    </citation>
    <scope>NUCLEOTIDE SEQUENCE [LARGE SCALE GENOMIC DNA]</scope>
    <source>
        <strain evidence="4 5">DSM 13521</strain>
    </source>
</reference>
<feature type="binding site" evidence="3">
    <location>
        <position position="53"/>
    </location>
    <ligand>
        <name>Mg(2+)</name>
        <dbReference type="ChEBI" id="CHEBI:18420"/>
        <label>1</label>
    </ligand>
</feature>
<dbReference type="AlphaFoldDB" id="A0A3N2D0R7"/>
<evidence type="ECO:0000256" key="2">
    <source>
        <dbReference type="ARBA" id="ARBA00022801"/>
    </source>
</evidence>
<dbReference type="PANTHER" id="PTHR16222">
    <property type="entry name" value="ADP-RIBOSYLGLYCOHYDROLASE"/>
    <property type="match status" value="1"/>
</dbReference>
<evidence type="ECO:0000256" key="3">
    <source>
        <dbReference type="PIRSR" id="PIRSR605502-1"/>
    </source>
</evidence>
<dbReference type="EMBL" id="RKHQ01000002">
    <property type="protein sequence ID" value="ROR93375.1"/>
    <property type="molecule type" value="Genomic_DNA"/>
</dbReference>
<protein>
    <submittedName>
        <fullName evidence="4">ADP-ribosylglycohydrolase</fullName>
    </submittedName>
</protein>
<keyword evidence="5" id="KW-1185">Reference proteome</keyword>
<dbReference type="Pfam" id="PF03747">
    <property type="entry name" value="ADP_ribosyl_GH"/>
    <property type="match status" value="1"/>
</dbReference>
<evidence type="ECO:0000256" key="1">
    <source>
        <dbReference type="ARBA" id="ARBA00010702"/>
    </source>
</evidence>
<dbReference type="InterPro" id="IPR036705">
    <property type="entry name" value="Ribosyl_crysJ1_sf"/>
</dbReference>
<keyword evidence="3" id="KW-0479">Metal-binding</keyword>
<dbReference type="GO" id="GO:0016787">
    <property type="term" value="F:hydrolase activity"/>
    <property type="evidence" value="ECO:0007669"/>
    <property type="project" value="UniProtKB-KW"/>
</dbReference>
<dbReference type="SUPFAM" id="SSF101478">
    <property type="entry name" value="ADP-ribosylglycohydrolase"/>
    <property type="match status" value="1"/>
</dbReference>
<feature type="binding site" evidence="3">
    <location>
        <position position="267"/>
    </location>
    <ligand>
        <name>Mg(2+)</name>
        <dbReference type="ChEBI" id="CHEBI:18420"/>
        <label>1</label>
    </ligand>
</feature>
<dbReference type="Gene3D" id="1.10.4080.10">
    <property type="entry name" value="ADP-ribosylation/Crystallin J1"/>
    <property type="match status" value="1"/>
</dbReference>
<dbReference type="Proteomes" id="UP000275356">
    <property type="component" value="Unassembled WGS sequence"/>
</dbReference>